<evidence type="ECO:0000259" key="2">
    <source>
        <dbReference type="Pfam" id="PF02720"/>
    </source>
</evidence>
<name>A0ABZ1B0S9_9ACTN</name>
<feature type="region of interest" description="Disordered" evidence="1">
    <location>
        <begin position="246"/>
        <end position="375"/>
    </location>
</feature>
<keyword evidence="4" id="KW-1185">Reference proteome</keyword>
<feature type="compositionally biased region" description="Low complexity" evidence="1">
    <location>
        <begin position="322"/>
        <end position="334"/>
    </location>
</feature>
<organism evidence="3 4">
    <name type="scientific">Blastococcus brunescens</name>
    <dbReference type="NCBI Taxonomy" id="1564165"/>
    <lineage>
        <taxon>Bacteria</taxon>
        <taxon>Bacillati</taxon>
        <taxon>Actinomycetota</taxon>
        <taxon>Actinomycetes</taxon>
        <taxon>Geodermatophilales</taxon>
        <taxon>Geodermatophilaceae</taxon>
        <taxon>Blastococcus</taxon>
    </lineage>
</organism>
<dbReference type="Pfam" id="PF02720">
    <property type="entry name" value="DUF222"/>
    <property type="match status" value="1"/>
</dbReference>
<sequence>MSEFFADELAMTLNCSRTAATKLADTAILLTTLLCATWAALADGRLDWPRARALAAELTVPAREVEPTVLAAVEAAVLPRAHRLSIRGLQAAVRAELLRHDPAAADRRRKQAARCTDVTVRPAADGMAELSVFLPYQMATAIRDTTDGYARLAKAEGDENPLGQLRVGVLYDLVTRPWDTSRPPVTAHLTVHATLGTLLSGAAGHDACAVAHASTAPPSAHAGQDADLGSSSVPAATDVVDGCGRVEPRRSTVNPSPPLTCATCSNSSTPSAPAACRPRRRRAAHRAQRPGQRRPARDRHPHRTRAPRPPRLPPAPSRRLRLPAAGPAPTRGPLSPQRDPAPVRHHPRPHLPPPRLPQPRRLGRPRPRPRPRRRR</sequence>
<gene>
    <name evidence="3" type="ORF">U6N30_22175</name>
</gene>
<accession>A0ABZ1B0S9</accession>
<feature type="compositionally biased region" description="Basic residues" evidence="1">
    <location>
        <begin position="277"/>
        <end position="308"/>
    </location>
</feature>
<dbReference type="RefSeq" id="WP_324273987.1">
    <property type="nucleotide sequence ID" value="NZ_CP141261.1"/>
</dbReference>
<protein>
    <submittedName>
        <fullName evidence="3">DUF222 domain-containing protein</fullName>
    </submittedName>
</protein>
<proteinExistence type="predicted"/>
<feature type="compositionally biased region" description="Basic residues" evidence="1">
    <location>
        <begin position="361"/>
        <end position="375"/>
    </location>
</feature>
<dbReference type="InterPro" id="IPR003870">
    <property type="entry name" value="DUF222"/>
</dbReference>
<dbReference type="EMBL" id="CP141261">
    <property type="protein sequence ID" value="WRL62635.1"/>
    <property type="molecule type" value="Genomic_DNA"/>
</dbReference>
<feature type="domain" description="DUF222" evidence="2">
    <location>
        <begin position="6"/>
        <end position="200"/>
    </location>
</feature>
<dbReference type="Proteomes" id="UP001324287">
    <property type="component" value="Chromosome"/>
</dbReference>
<feature type="compositionally biased region" description="Polar residues" evidence="1">
    <location>
        <begin position="262"/>
        <end position="271"/>
    </location>
</feature>
<evidence type="ECO:0000313" key="3">
    <source>
        <dbReference type="EMBL" id="WRL62635.1"/>
    </source>
</evidence>
<reference evidence="3 4" key="1">
    <citation type="submission" date="2023-12" db="EMBL/GenBank/DDBJ databases">
        <title>Blastococcus brunescens sp. nov., an actonobacterium isolated from sandstone collected in sahara desert.</title>
        <authorList>
            <person name="Gtari M."/>
            <person name="Ghodhbane F."/>
        </authorList>
    </citation>
    <scope>NUCLEOTIDE SEQUENCE [LARGE SCALE GENOMIC DNA]</scope>
    <source>
        <strain evidence="3 4">BMG 8361</strain>
    </source>
</reference>
<evidence type="ECO:0000313" key="4">
    <source>
        <dbReference type="Proteomes" id="UP001324287"/>
    </source>
</evidence>
<evidence type="ECO:0000256" key="1">
    <source>
        <dbReference type="SAM" id="MobiDB-lite"/>
    </source>
</evidence>